<gene>
    <name evidence="1" type="ORF">J2851_006212</name>
</gene>
<name>A0ABS4SV11_9PROT</name>
<evidence type="ECO:0000313" key="1">
    <source>
        <dbReference type="EMBL" id="MBP2296396.1"/>
    </source>
</evidence>
<reference evidence="1 2" key="1">
    <citation type="submission" date="2021-03" db="EMBL/GenBank/DDBJ databases">
        <title>Genomic Encyclopedia of Type Strains, Phase III (KMG-III): the genomes of soil and plant-associated and newly described type strains.</title>
        <authorList>
            <person name="Whitman W."/>
        </authorList>
    </citation>
    <scope>NUCLEOTIDE SEQUENCE [LARGE SCALE GENOMIC DNA]</scope>
    <source>
        <strain evidence="1 2">IMMIB AFH-6</strain>
    </source>
</reference>
<dbReference type="Proteomes" id="UP000781958">
    <property type="component" value="Unassembled WGS sequence"/>
</dbReference>
<organism evidence="1 2">
    <name type="scientific">Azospirillum rugosum</name>
    <dbReference type="NCBI Taxonomy" id="416170"/>
    <lineage>
        <taxon>Bacteria</taxon>
        <taxon>Pseudomonadati</taxon>
        <taxon>Pseudomonadota</taxon>
        <taxon>Alphaproteobacteria</taxon>
        <taxon>Rhodospirillales</taxon>
        <taxon>Azospirillaceae</taxon>
        <taxon>Azospirillum</taxon>
    </lineage>
</organism>
<proteinExistence type="predicted"/>
<evidence type="ECO:0000313" key="2">
    <source>
        <dbReference type="Proteomes" id="UP000781958"/>
    </source>
</evidence>
<protein>
    <recommendedName>
        <fullName evidence="3">Surface antigen domain-containing protein</fullName>
    </recommendedName>
</protein>
<dbReference type="EMBL" id="JAGINP010000030">
    <property type="protein sequence ID" value="MBP2296396.1"/>
    <property type="molecule type" value="Genomic_DNA"/>
</dbReference>
<comment type="caution">
    <text evidence="1">The sequence shown here is derived from an EMBL/GenBank/DDBJ whole genome shotgun (WGS) entry which is preliminary data.</text>
</comment>
<dbReference type="RefSeq" id="WP_246501052.1">
    <property type="nucleotide sequence ID" value="NZ_JAGINP010000030.1"/>
</dbReference>
<keyword evidence="2" id="KW-1185">Reference proteome</keyword>
<sequence length="116" mass="12514">MLAIPGAADARTSVYVGVGPVWPAYPPPRHYYYPPPPVYVVPPPPVVYYEPAPPPAVVFTQPQPGPVTVNPAGPSYTARSGQLCREYQTTLMIGGVPQPSHGTACRQPDGTWRMMN</sequence>
<evidence type="ECO:0008006" key="3">
    <source>
        <dbReference type="Google" id="ProtNLM"/>
    </source>
</evidence>
<accession>A0ABS4SV11</accession>